<dbReference type="SUPFAM" id="SSF47616">
    <property type="entry name" value="GST C-terminal domain-like"/>
    <property type="match status" value="1"/>
</dbReference>
<name>A0A2U2APB1_9GAMM</name>
<dbReference type="AlphaFoldDB" id="A0A2U2APB1"/>
<dbReference type="SUPFAM" id="SSF52833">
    <property type="entry name" value="Thioredoxin-like"/>
    <property type="match status" value="1"/>
</dbReference>
<dbReference type="Pfam" id="PF13410">
    <property type="entry name" value="GST_C_2"/>
    <property type="match status" value="1"/>
</dbReference>
<dbReference type="Proteomes" id="UP000244948">
    <property type="component" value="Unassembled WGS sequence"/>
</dbReference>
<dbReference type="EMBL" id="QEWR01000002">
    <property type="protein sequence ID" value="PWD85042.1"/>
    <property type="molecule type" value="Genomic_DNA"/>
</dbReference>
<evidence type="ECO:0000313" key="3">
    <source>
        <dbReference type="EMBL" id="PWD85042.1"/>
    </source>
</evidence>
<dbReference type="Pfam" id="PF13409">
    <property type="entry name" value="GST_N_2"/>
    <property type="match status" value="1"/>
</dbReference>
<evidence type="ECO:0000259" key="1">
    <source>
        <dbReference type="PROSITE" id="PS50404"/>
    </source>
</evidence>
<feature type="domain" description="GST N-terminal" evidence="1">
    <location>
        <begin position="1"/>
        <end position="81"/>
    </location>
</feature>
<sequence length="221" mass="24932">MSYQVVGYPFCPFVQRVLIALNEKAVDFESIWLDPHAELPEWFKEWSPLGKVPVMKVTTGEVLFESMAIVEYIEELHKVPSIYAKLPAKRAIQRAWAGVAGELYGPQYMSMGAKSHEEVEKHFATMRGTLAVLEERCGRNYFIGETMTAVDIVLAPMFIRFDALTSIGVENILADFPKLEALSNKLLTHHAVLQIIAGDWTERFIEIQKGRGGILFQNIDG</sequence>
<dbReference type="SFLD" id="SFLDG00358">
    <property type="entry name" value="Main_(cytGST)"/>
    <property type="match status" value="1"/>
</dbReference>
<dbReference type="CDD" id="cd00570">
    <property type="entry name" value="GST_N_family"/>
    <property type="match status" value="1"/>
</dbReference>
<dbReference type="InterPro" id="IPR050983">
    <property type="entry name" value="GST_Omega/HSP26"/>
</dbReference>
<dbReference type="SFLD" id="SFLDS00019">
    <property type="entry name" value="Glutathione_Transferase_(cytos"/>
    <property type="match status" value="1"/>
</dbReference>
<reference evidence="3 4" key="1">
    <citation type="journal article" date="2018" name="Genome Announc.">
        <title>Ignatzschineria cameli sp. nov., isolated from necrotic foot tissue of dromedaries (Camelus dromedarius) and associated maggots (Wohlfahrtia species) in Dubai.</title>
        <authorList>
            <person name="Tsang C.C."/>
            <person name="Tang J.Y."/>
            <person name="Fong J.Y."/>
            <person name="Kinne J."/>
            <person name="Lee H.H."/>
            <person name="Joseph M."/>
            <person name="Jose S."/>
            <person name="Schuster R.K."/>
            <person name="Tang Y."/>
            <person name="Sivakumar S."/>
            <person name="Chen J.H."/>
            <person name="Teng J.L."/>
            <person name="Lau S.K."/>
            <person name="Wernery U."/>
            <person name="Woo P.C."/>
        </authorList>
    </citation>
    <scope>NUCLEOTIDE SEQUENCE [LARGE SCALE GENOMIC DNA]</scope>
    <source>
        <strain evidence="3 4">KCTC 22643</strain>
    </source>
</reference>
<dbReference type="PANTHER" id="PTHR43968:SF6">
    <property type="entry name" value="GLUTATHIONE S-TRANSFERASE OMEGA"/>
    <property type="match status" value="1"/>
</dbReference>
<dbReference type="RefSeq" id="WP_109236116.1">
    <property type="nucleotide sequence ID" value="NZ_BMXZ01000001.1"/>
</dbReference>
<dbReference type="Gene3D" id="1.20.1050.10">
    <property type="match status" value="1"/>
</dbReference>
<protein>
    <recommendedName>
        <fullName evidence="5">Glutathione S-transferase</fullName>
    </recommendedName>
</protein>
<proteinExistence type="predicted"/>
<dbReference type="GO" id="GO:0005737">
    <property type="term" value="C:cytoplasm"/>
    <property type="evidence" value="ECO:0007669"/>
    <property type="project" value="TreeGrafter"/>
</dbReference>
<keyword evidence="4" id="KW-1185">Reference proteome</keyword>
<accession>A0A2U2APB1</accession>
<gene>
    <name evidence="3" type="ORF">DC082_05860</name>
</gene>
<dbReference type="InterPro" id="IPR036249">
    <property type="entry name" value="Thioredoxin-like_sf"/>
</dbReference>
<evidence type="ECO:0008006" key="5">
    <source>
        <dbReference type="Google" id="ProtNLM"/>
    </source>
</evidence>
<dbReference type="PROSITE" id="PS50404">
    <property type="entry name" value="GST_NTER"/>
    <property type="match status" value="1"/>
</dbReference>
<dbReference type="InterPro" id="IPR040079">
    <property type="entry name" value="Glutathione_S-Trfase"/>
</dbReference>
<dbReference type="InterPro" id="IPR036282">
    <property type="entry name" value="Glutathione-S-Trfase_C_sf"/>
</dbReference>
<dbReference type="PROSITE" id="PS51354">
    <property type="entry name" value="GLUTAREDOXIN_2"/>
    <property type="match status" value="1"/>
</dbReference>
<organism evidence="3 4">
    <name type="scientific">Ignatzschineria indica</name>
    <dbReference type="NCBI Taxonomy" id="472583"/>
    <lineage>
        <taxon>Bacteria</taxon>
        <taxon>Pseudomonadati</taxon>
        <taxon>Pseudomonadota</taxon>
        <taxon>Gammaproteobacteria</taxon>
        <taxon>Cardiobacteriales</taxon>
        <taxon>Ignatzschineriaceae</taxon>
        <taxon>Ignatzschineria</taxon>
    </lineage>
</organism>
<dbReference type="CDD" id="cd00299">
    <property type="entry name" value="GST_C_family"/>
    <property type="match status" value="1"/>
</dbReference>
<evidence type="ECO:0000313" key="4">
    <source>
        <dbReference type="Proteomes" id="UP000244948"/>
    </source>
</evidence>
<evidence type="ECO:0000259" key="2">
    <source>
        <dbReference type="PROSITE" id="PS50405"/>
    </source>
</evidence>
<dbReference type="PANTHER" id="PTHR43968">
    <property type="match status" value="1"/>
</dbReference>
<feature type="domain" description="GST C-terminal" evidence="2">
    <location>
        <begin position="86"/>
        <end position="211"/>
    </location>
</feature>
<dbReference type="PROSITE" id="PS50405">
    <property type="entry name" value="GST_CTER"/>
    <property type="match status" value="1"/>
</dbReference>
<dbReference type="InterPro" id="IPR010987">
    <property type="entry name" value="Glutathione-S-Trfase_C-like"/>
</dbReference>
<comment type="caution">
    <text evidence="3">The sequence shown here is derived from an EMBL/GenBank/DDBJ whole genome shotgun (WGS) entry which is preliminary data.</text>
</comment>
<dbReference type="InterPro" id="IPR004045">
    <property type="entry name" value="Glutathione_S-Trfase_N"/>
</dbReference>
<dbReference type="Gene3D" id="3.40.30.10">
    <property type="entry name" value="Glutaredoxin"/>
    <property type="match status" value="1"/>
</dbReference>